<gene>
    <name evidence="4" type="ORF">LY28_00844</name>
</gene>
<feature type="transmembrane region" description="Helical" evidence="2">
    <location>
        <begin position="334"/>
        <end position="362"/>
    </location>
</feature>
<dbReference type="InterPro" id="IPR027417">
    <property type="entry name" value="P-loop_NTPase"/>
</dbReference>
<proteinExistence type="predicted"/>
<feature type="domain" description="Rad50/SbcC-type AAA" evidence="3">
    <location>
        <begin position="5"/>
        <end position="241"/>
    </location>
</feature>
<dbReference type="AlphaFoldDB" id="A0A318XRE3"/>
<organism evidence="4 5">
    <name type="scientific">Ruminiclostridium sufflavum DSM 19573</name>
    <dbReference type="NCBI Taxonomy" id="1121337"/>
    <lineage>
        <taxon>Bacteria</taxon>
        <taxon>Bacillati</taxon>
        <taxon>Bacillota</taxon>
        <taxon>Clostridia</taxon>
        <taxon>Eubacteriales</taxon>
        <taxon>Oscillospiraceae</taxon>
        <taxon>Ruminiclostridium</taxon>
    </lineage>
</organism>
<dbReference type="Proteomes" id="UP000248132">
    <property type="component" value="Unassembled WGS sequence"/>
</dbReference>
<comment type="caution">
    <text evidence="4">The sequence shown here is derived from an EMBL/GenBank/DDBJ whole genome shotgun (WGS) entry which is preliminary data.</text>
</comment>
<accession>A0A318XRE3</accession>
<evidence type="ECO:0000313" key="4">
    <source>
        <dbReference type="EMBL" id="PYG89024.1"/>
    </source>
</evidence>
<dbReference type="GO" id="GO:0016887">
    <property type="term" value="F:ATP hydrolysis activity"/>
    <property type="evidence" value="ECO:0007669"/>
    <property type="project" value="InterPro"/>
</dbReference>
<evidence type="ECO:0000313" key="5">
    <source>
        <dbReference type="Proteomes" id="UP000248132"/>
    </source>
</evidence>
<dbReference type="Pfam" id="PF13476">
    <property type="entry name" value="AAA_23"/>
    <property type="match status" value="1"/>
</dbReference>
<dbReference type="PANTHER" id="PTHR41259">
    <property type="entry name" value="DOUBLE-STRAND BREAK REPAIR RAD50 ATPASE, PUTATIVE-RELATED"/>
    <property type="match status" value="1"/>
</dbReference>
<keyword evidence="5" id="KW-1185">Reference proteome</keyword>
<keyword evidence="1" id="KW-0175">Coiled coil</keyword>
<dbReference type="OrthoDB" id="9764467at2"/>
<dbReference type="Gene3D" id="3.40.50.300">
    <property type="entry name" value="P-loop containing nucleotide triphosphate hydrolases"/>
    <property type="match status" value="2"/>
</dbReference>
<keyword evidence="2" id="KW-0812">Transmembrane</keyword>
<evidence type="ECO:0000259" key="3">
    <source>
        <dbReference type="Pfam" id="PF13476"/>
    </source>
</evidence>
<feature type="coiled-coil region" evidence="1">
    <location>
        <begin position="449"/>
        <end position="483"/>
    </location>
</feature>
<keyword evidence="2" id="KW-0472">Membrane</keyword>
<sequence>MKISRIYVRGFGKIEDFDMPFSDGLNVIYGPNESGKSTMMVFIKAMLYGVKGGRASKEGALNEAKRYKPWSKADYGGYINFELDNGKSYRIDRDFDKGDFTLYDQSFNDITNIYADNKSGNGAAEKLIGLNEGLFERTVYVRQSGIRLDTSGSKDLIDRISNIRESGSEDISYQKAEEALKEALKQQVGTDRSYTRPLDIINKRLEELNEGRLLIQEKNRSILEAAAKKEEIELQIKRLSAKAELFTGLLEFCEAKEKLKLCKDKKEEVTFLNERIKHSQAEISSLEGSKALLEQNIAENISQTASLNGTDGNSSLNNVASFEAMRDRIKKLKALCKVSGICGKVSIITAAIMGGLFFAGIYTSHIEQGYNKVPEWILSLVKFFQTYLSEVFISILAIIGLIFILSGFFLRKTLETLENQQSQAYERKEKGGRELDNVKRMDYILRQQLDSLNNRIITEKNQYEQLSERLKSSRSNYNQADSMALESEIDRLSDRIVILKDIVFGDLTCSEKEVYEKVFENSSNNEYMKLSEIKEFLMAQLQRKTIEKATVEAGLKKTEAIQDKELLENEISKLTKQKVCLQQRGAALNIAIKVLEESSKHVQNRYIPVMNKVFKDTFAELTASKYSDIRAGEGLKIMVSNPKTEMVVPAAVLSSGTIDQIYLALRIAISESVLKINESMPFIIDEPFSQYDDVRTDNALKCIYEISKRQQIVIFTCKQREVELISGKYPCKIQVLK</sequence>
<dbReference type="SUPFAM" id="SSF52540">
    <property type="entry name" value="P-loop containing nucleoside triphosphate hydrolases"/>
    <property type="match status" value="1"/>
</dbReference>
<dbReference type="GO" id="GO:0006302">
    <property type="term" value="P:double-strand break repair"/>
    <property type="evidence" value="ECO:0007669"/>
    <property type="project" value="InterPro"/>
</dbReference>
<evidence type="ECO:0000256" key="1">
    <source>
        <dbReference type="SAM" id="Coils"/>
    </source>
</evidence>
<dbReference type="RefSeq" id="WP_110460920.1">
    <property type="nucleotide sequence ID" value="NZ_QKMR01000004.1"/>
</dbReference>
<feature type="transmembrane region" description="Helical" evidence="2">
    <location>
        <begin position="391"/>
        <end position="410"/>
    </location>
</feature>
<dbReference type="InterPro" id="IPR038729">
    <property type="entry name" value="Rad50/SbcC_AAA"/>
</dbReference>
<reference evidence="4 5" key="1">
    <citation type="submission" date="2018-06" db="EMBL/GenBank/DDBJ databases">
        <title>Genomic Encyclopedia of Type Strains, Phase I: the one thousand microbial genomes (KMG-I) project.</title>
        <authorList>
            <person name="Kyrpides N."/>
        </authorList>
    </citation>
    <scope>NUCLEOTIDE SEQUENCE [LARGE SCALE GENOMIC DNA]</scope>
    <source>
        <strain evidence="4 5">DSM 19573</strain>
    </source>
</reference>
<dbReference type="EMBL" id="QKMR01000004">
    <property type="protein sequence ID" value="PYG89024.1"/>
    <property type="molecule type" value="Genomic_DNA"/>
</dbReference>
<keyword evidence="2" id="KW-1133">Transmembrane helix</keyword>
<dbReference type="PANTHER" id="PTHR41259:SF1">
    <property type="entry name" value="DOUBLE-STRAND BREAK REPAIR RAD50 ATPASE, PUTATIVE-RELATED"/>
    <property type="match status" value="1"/>
</dbReference>
<name>A0A318XRE3_9FIRM</name>
<protein>
    <submittedName>
        <fullName evidence="4">AAA domain-containing protein</fullName>
    </submittedName>
</protein>
<evidence type="ECO:0000256" key="2">
    <source>
        <dbReference type="SAM" id="Phobius"/>
    </source>
</evidence>
<feature type="coiled-coil region" evidence="1">
    <location>
        <begin position="557"/>
        <end position="584"/>
    </location>
</feature>
<feature type="coiled-coil region" evidence="1">
    <location>
        <begin position="215"/>
        <end position="296"/>
    </location>
</feature>